<proteinExistence type="predicted"/>
<protein>
    <submittedName>
        <fullName evidence="2">Uncharacterized protein</fullName>
    </submittedName>
</protein>
<accession>A0A9P5VK13</accession>
<keyword evidence="3" id="KW-1185">Reference proteome</keyword>
<organism evidence="2 3">
    <name type="scientific">Podila minutissima</name>
    <dbReference type="NCBI Taxonomy" id="64525"/>
    <lineage>
        <taxon>Eukaryota</taxon>
        <taxon>Fungi</taxon>
        <taxon>Fungi incertae sedis</taxon>
        <taxon>Mucoromycota</taxon>
        <taxon>Mortierellomycotina</taxon>
        <taxon>Mortierellomycetes</taxon>
        <taxon>Mortierellales</taxon>
        <taxon>Mortierellaceae</taxon>
        <taxon>Podila</taxon>
    </lineage>
</organism>
<feature type="compositionally biased region" description="Acidic residues" evidence="1">
    <location>
        <begin position="268"/>
        <end position="279"/>
    </location>
</feature>
<feature type="region of interest" description="Disordered" evidence="1">
    <location>
        <begin position="254"/>
        <end position="279"/>
    </location>
</feature>
<dbReference type="EMBL" id="JAAAUY010000564">
    <property type="protein sequence ID" value="KAF9328432.1"/>
    <property type="molecule type" value="Genomic_DNA"/>
</dbReference>
<gene>
    <name evidence="2" type="ORF">BG006_008369</name>
</gene>
<dbReference type="Proteomes" id="UP000696485">
    <property type="component" value="Unassembled WGS sequence"/>
</dbReference>
<comment type="caution">
    <text evidence="2">The sequence shown here is derived from an EMBL/GenBank/DDBJ whole genome shotgun (WGS) entry which is preliminary data.</text>
</comment>
<sequence length="279" mass="31363">MSEVIAEILSMAPVDWIPQHLFDFIVRPQGRTFKDIMEMLPIISQEVLKCLLSSVDTLADIASREQKQSINIKNEINNSVSPRTHARQTLIKRFASLVFRIDDSLAAYTPISSLHPEIEGTMPPPGTYQGLDVGIFMEYYPTPQSVQDKASVFNLLIQGAFENLVQGYREDRQLTSDVLFPFEENPVDWSLCELHLEEPPNDPDPPCPSLPLPPWRMKLPRSILKKPSKTQMNAMETLENSPCLLQSTSALMKDNTAFQVSTPPPSEPPDDVEAEQSSI</sequence>
<reference evidence="2" key="1">
    <citation type="journal article" date="2020" name="Fungal Divers.">
        <title>Resolving the Mortierellaceae phylogeny through synthesis of multi-gene phylogenetics and phylogenomics.</title>
        <authorList>
            <person name="Vandepol N."/>
            <person name="Liber J."/>
            <person name="Desiro A."/>
            <person name="Na H."/>
            <person name="Kennedy M."/>
            <person name="Barry K."/>
            <person name="Grigoriev I.V."/>
            <person name="Miller A.N."/>
            <person name="O'Donnell K."/>
            <person name="Stajich J.E."/>
            <person name="Bonito G."/>
        </authorList>
    </citation>
    <scope>NUCLEOTIDE SEQUENCE</scope>
    <source>
        <strain evidence="2">NVP1</strain>
    </source>
</reference>
<evidence type="ECO:0000313" key="2">
    <source>
        <dbReference type="EMBL" id="KAF9328432.1"/>
    </source>
</evidence>
<name>A0A9P5VK13_9FUNG</name>
<dbReference type="AlphaFoldDB" id="A0A9P5VK13"/>
<evidence type="ECO:0000256" key="1">
    <source>
        <dbReference type="SAM" id="MobiDB-lite"/>
    </source>
</evidence>
<evidence type="ECO:0000313" key="3">
    <source>
        <dbReference type="Proteomes" id="UP000696485"/>
    </source>
</evidence>